<dbReference type="UniPathway" id="UPA00705"/>
<dbReference type="GO" id="GO:0004129">
    <property type="term" value="F:cytochrome-c oxidase activity"/>
    <property type="evidence" value="ECO:0007669"/>
    <property type="project" value="TreeGrafter"/>
</dbReference>
<dbReference type="PIRSF" id="PIRSF000283">
    <property type="entry name" value="COX9"/>
    <property type="match status" value="1"/>
</dbReference>
<comment type="similarity">
    <text evidence="3 12">Belongs to the fungal cytochrome c oxidase subunit 7a family.</text>
</comment>
<feature type="transmembrane region" description="Helical" evidence="13">
    <location>
        <begin position="14"/>
        <end position="34"/>
    </location>
</feature>
<proteinExistence type="inferred from homology"/>
<keyword evidence="15" id="KW-1185">Reference proteome</keyword>
<dbReference type="AlphaFoldDB" id="A0A6C1DN40"/>
<evidence type="ECO:0000256" key="5">
    <source>
        <dbReference type="ARBA" id="ARBA00022692"/>
    </source>
</evidence>
<evidence type="ECO:0000256" key="10">
    <source>
        <dbReference type="ARBA" id="ARBA00023136"/>
    </source>
</evidence>
<comment type="pathway">
    <text evidence="2 12">Energy metabolism; oxidative phosphorylation.</text>
</comment>
<dbReference type="InterPro" id="IPR014368">
    <property type="entry name" value="Cyt_c_oxidase_su7a_fun"/>
</dbReference>
<dbReference type="PANTHER" id="PTHR28264">
    <property type="entry name" value="CYTOCHROME C OXIDASE SUBUNIT 7A"/>
    <property type="match status" value="1"/>
</dbReference>
<evidence type="ECO:0000256" key="12">
    <source>
        <dbReference type="PIRNR" id="PIRNR000283"/>
    </source>
</evidence>
<dbReference type="GO" id="GO:0016491">
    <property type="term" value="F:oxidoreductase activity"/>
    <property type="evidence" value="ECO:0007669"/>
    <property type="project" value="UniProtKB-KW"/>
</dbReference>
<dbReference type="GO" id="GO:0005743">
    <property type="term" value="C:mitochondrial inner membrane"/>
    <property type="evidence" value="ECO:0007669"/>
    <property type="project" value="UniProtKB-SubCell"/>
</dbReference>
<evidence type="ECO:0000256" key="1">
    <source>
        <dbReference type="ARBA" id="ARBA00004434"/>
    </source>
</evidence>
<evidence type="ECO:0000256" key="2">
    <source>
        <dbReference type="ARBA" id="ARBA00004673"/>
    </source>
</evidence>
<accession>A0A6C1DN40</accession>
<evidence type="ECO:0000256" key="7">
    <source>
        <dbReference type="ARBA" id="ARBA00022989"/>
    </source>
</evidence>
<evidence type="ECO:0000256" key="13">
    <source>
        <dbReference type="SAM" id="Phobius"/>
    </source>
</evidence>
<evidence type="ECO:0000313" key="14">
    <source>
        <dbReference type="EMBL" id="QID78472.1"/>
    </source>
</evidence>
<gene>
    <name evidence="14" type="primary">COX9_1</name>
    <name evidence="14" type="ORF">GRS66_000678</name>
</gene>
<dbReference type="CDD" id="cd22888">
    <property type="entry name" value="CcO_VIIa_fungal"/>
    <property type="match status" value="1"/>
</dbReference>
<comment type="function">
    <text evidence="12">Component of the cytochrome c oxidase, the last enzyme in the mitochondrial electron transport chain which drives oxidative phosphorylation.</text>
</comment>
<evidence type="ECO:0000256" key="4">
    <source>
        <dbReference type="ARBA" id="ARBA00016081"/>
    </source>
</evidence>
<evidence type="ECO:0000256" key="6">
    <source>
        <dbReference type="ARBA" id="ARBA00022792"/>
    </source>
</evidence>
<dbReference type="GO" id="GO:0006123">
    <property type="term" value="P:mitochondrial electron transport, cytochrome c to oxygen"/>
    <property type="evidence" value="ECO:0007669"/>
    <property type="project" value="InterPro"/>
</dbReference>
<keyword evidence="10 12" id="KW-0472">Membrane</keyword>
<evidence type="ECO:0000256" key="8">
    <source>
        <dbReference type="ARBA" id="ARBA00023002"/>
    </source>
</evidence>
<name>A0A6C1DN40_SACPS</name>
<sequence length="59" mass="6933">MAIAPITGTIKRRVIMDIVLGFSLGGVMASYWWWGFHMDKINKREKFYAELAERKKQEN</sequence>
<evidence type="ECO:0000256" key="11">
    <source>
        <dbReference type="ARBA" id="ARBA00031091"/>
    </source>
</evidence>
<evidence type="ECO:0000256" key="3">
    <source>
        <dbReference type="ARBA" id="ARBA00008862"/>
    </source>
</evidence>
<protein>
    <recommendedName>
        <fullName evidence="4 12">Cytochrome c oxidase subunit 9, mitochondrial</fullName>
    </recommendedName>
    <alternativeName>
        <fullName evidence="11 12">Cytochrome c oxidase polypeptide VIIA</fullName>
    </alternativeName>
</protein>
<organism evidence="14 15">
    <name type="scientific">Saccharomyces pastorianus</name>
    <name type="common">Lager yeast</name>
    <name type="synonym">Saccharomyces cerevisiae x Saccharomyces eubayanus</name>
    <dbReference type="NCBI Taxonomy" id="27292"/>
    <lineage>
        <taxon>Eukaryota</taxon>
        <taxon>Fungi</taxon>
        <taxon>Dikarya</taxon>
        <taxon>Ascomycota</taxon>
        <taxon>Saccharomycotina</taxon>
        <taxon>Saccharomycetes</taxon>
        <taxon>Saccharomycetales</taxon>
        <taxon>Saccharomycetaceae</taxon>
        <taxon>Saccharomyces</taxon>
    </lineage>
</organism>
<keyword evidence="6 12" id="KW-0999">Mitochondrion inner membrane</keyword>
<evidence type="ECO:0000313" key="15">
    <source>
        <dbReference type="Proteomes" id="UP000501346"/>
    </source>
</evidence>
<comment type="subcellular location">
    <subcellularLocation>
        <location evidence="1">Mitochondrion inner membrane</location>
        <topology evidence="1">Single-pass membrane protein</topology>
    </subcellularLocation>
</comment>
<dbReference type="Proteomes" id="UP000501346">
    <property type="component" value="Chromosome ScIV"/>
</dbReference>
<keyword evidence="7 13" id="KW-1133">Transmembrane helix</keyword>
<dbReference type="EMBL" id="CP048985">
    <property type="protein sequence ID" value="QID78472.1"/>
    <property type="molecule type" value="Genomic_DNA"/>
</dbReference>
<dbReference type="OrthoDB" id="2317211at2759"/>
<keyword evidence="9 12" id="KW-0496">Mitochondrion</keyword>
<keyword evidence="8 12" id="KW-0560">Oxidoreductase</keyword>
<evidence type="ECO:0000256" key="9">
    <source>
        <dbReference type="ARBA" id="ARBA00023128"/>
    </source>
</evidence>
<keyword evidence="5 13" id="KW-0812">Transmembrane</keyword>
<dbReference type="PANTHER" id="PTHR28264:SF1">
    <property type="entry name" value="CYTOCHROME C OXIDASE SUBUNIT 6C"/>
    <property type="match status" value="1"/>
</dbReference>
<reference evidence="14 15" key="1">
    <citation type="journal article" date="2019" name="BMC Genomics">
        <title>Chromosome level assembly and comparative genome analysis confirm lager-brewing yeasts originated from a single hybridization.</title>
        <authorList>
            <person name="Salazar A.N."/>
            <person name="Gorter de Vries A.R."/>
            <person name="van den Broek M."/>
            <person name="Brouwers N."/>
            <person name="de la Torre Cortes P."/>
            <person name="Kuijpers N.G.A."/>
            <person name="Daran J.G."/>
            <person name="Abeel T."/>
        </authorList>
    </citation>
    <scope>NUCLEOTIDE SEQUENCE [LARGE SCALE GENOMIC DNA]</scope>
    <source>
        <strain evidence="14 15">CBS 1483</strain>
    </source>
</reference>